<protein>
    <submittedName>
        <fullName evidence="1">Uncharacterized protein</fullName>
    </submittedName>
</protein>
<accession>M5UCN4</accession>
<reference evidence="1 2" key="1">
    <citation type="journal article" date="2013" name="Mar. Genomics">
        <title>Expression of sulfatases in Rhodopirellula baltica and the diversity of sulfatases in the genus Rhodopirellula.</title>
        <authorList>
            <person name="Wegner C.E."/>
            <person name="Richter-Heitmann T."/>
            <person name="Klindworth A."/>
            <person name="Klockow C."/>
            <person name="Richter M."/>
            <person name="Achstetter T."/>
            <person name="Glockner F.O."/>
            <person name="Harder J."/>
        </authorList>
    </citation>
    <scope>NUCLEOTIDE SEQUENCE [LARGE SCALE GENOMIC DNA]</scope>
    <source>
        <strain evidence="1 2">SM41</strain>
    </source>
</reference>
<sequence length="101" mass="11032">MVPSHRLAFPFNKQSVGGTRGGRQDWKVHSIINFSGDRNTSDFTLHPGGSARFGPGRVLRWIACSGLPSLEPPRGRVKVVGFGGQANLLRPRNAPELVRTK</sequence>
<dbReference type="PATRIC" id="fig|1263870.3.peg.3085"/>
<keyword evidence="2" id="KW-1185">Reference proteome</keyword>
<evidence type="ECO:0000313" key="1">
    <source>
        <dbReference type="EMBL" id="EMI55621.1"/>
    </source>
</evidence>
<proteinExistence type="predicted"/>
<dbReference type="AlphaFoldDB" id="M5UCN4"/>
<dbReference type="EMBL" id="ANOH01000206">
    <property type="protein sequence ID" value="EMI55621.1"/>
    <property type="molecule type" value="Genomic_DNA"/>
</dbReference>
<name>M5UCN4_9BACT</name>
<comment type="caution">
    <text evidence="1">The sequence shown here is derived from an EMBL/GenBank/DDBJ whole genome shotgun (WGS) entry which is preliminary data.</text>
</comment>
<organism evidence="1 2">
    <name type="scientific">Rhodopirellula sallentina SM41</name>
    <dbReference type="NCBI Taxonomy" id="1263870"/>
    <lineage>
        <taxon>Bacteria</taxon>
        <taxon>Pseudomonadati</taxon>
        <taxon>Planctomycetota</taxon>
        <taxon>Planctomycetia</taxon>
        <taxon>Pirellulales</taxon>
        <taxon>Pirellulaceae</taxon>
        <taxon>Rhodopirellula</taxon>
    </lineage>
</organism>
<evidence type="ECO:0000313" key="2">
    <source>
        <dbReference type="Proteomes" id="UP000011885"/>
    </source>
</evidence>
<gene>
    <name evidence="1" type="ORF">RSSM_02906</name>
</gene>
<dbReference type="Proteomes" id="UP000011885">
    <property type="component" value="Unassembled WGS sequence"/>
</dbReference>